<proteinExistence type="predicted"/>
<sequence length="300" mass="32624">MFLQWLGVAGWEIRCGDARLLFDPYLSRMPFQASDGSLDPSLPLRWDRKAVASVADRHLSGPPDLILLSHGHFDHVADVPQLLAHRAWSGHRIRTLCDETSHHLLAAMGAPDARLADVIRVRGGEHLRFPGFTVEVLRSLHSQFADHGYFAPGTLVRRPRAPRTIGDLVEGLTLAYVVSFDDGPSVYLSGTSNLAERELTGSRPDVALVGMTSHSAVHRYLDRLQSALGEPAVLVPSHHDDMVSPLLLADEARRAGGDPGRSAAALALEEAAAERGAHGTRVVDPTPLRPFEPTAPDRVK</sequence>
<dbReference type="EMBL" id="JBHTRV010000017">
    <property type="protein sequence ID" value="MFE5982514.1"/>
    <property type="molecule type" value="Genomic_DNA"/>
</dbReference>
<feature type="domain" description="Metallo-beta-lactamase" evidence="2">
    <location>
        <begin position="7"/>
        <end position="238"/>
    </location>
</feature>
<evidence type="ECO:0000259" key="2">
    <source>
        <dbReference type="SMART" id="SM00849"/>
    </source>
</evidence>
<evidence type="ECO:0000256" key="1">
    <source>
        <dbReference type="SAM" id="MobiDB-lite"/>
    </source>
</evidence>
<protein>
    <submittedName>
        <fullName evidence="3">MBL fold metallo-hydrolase</fullName>
    </submittedName>
</protein>
<dbReference type="Pfam" id="PF12706">
    <property type="entry name" value="Lactamase_B_2"/>
    <property type="match status" value="1"/>
</dbReference>
<dbReference type="RefSeq" id="WP_386251928.1">
    <property type="nucleotide sequence ID" value="NZ_JBHTRV010000017.1"/>
</dbReference>
<dbReference type="SUPFAM" id="SSF56281">
    <property type="entry name" value="Metallo-hydrolase/oxidoreductase"/>
    <property type="match status" value="1"/>
</dbReference>
<feature type="region of interest" description="Disordered" evidence="1">
    <location>
        <begin position="271"/>
        <end position="300"/>
    </location>
</feature>
<gene>
    <name evidence="3" type="ORF">ACFQ63_22700</name>
</gene>
<keyword evidence="4" id="KW-1185">Reference proteome</keyword>
<comment type="caution">
    <text evidence="3">The sequence shown here is derived from an EMBL/GenBank/DDBJ whole genome shotgun (WGS) entry which is preliminary data.</text>
</comment>
<dbReference type="CDD" id="cd06262">
    <property type="entry name" value="metallo-hydrolase-like_MBL-fold"/>
    <property type="match status" value="1"/>
</dbReference>
<evidence type="ECO:0000313" key="4">
    <source>
        <dbReference type="Proteomes" id="UP001600424"/>
    </source>
</evidence>
<dbReference type="InterPro" id="IPR036866">
    <property type="entry name" value="RibonucZ/Hydroxyglut_hydro"/>
</dbReference>
<organism evidence="3 4">
    <name type="scientific">Streptomyces wedmorensis</name>
    <dbReference type="NCBI Taxonomy" id="43759"/>
    <lineage>
        <taxon>Bacteria</taxon>
        <taxon>Bacillati</taxon>
        <taxon>Actinomycetota</taxon>
        <taxon>Actinomycetes</taxon>
        <taxon>Kitasatosporales</taxon>
        <taxon>Streptomycetaceae</taxon>
        <taxon>Streptomyces</taxon>
    </lineage>
</organism>
<dbReference type="InterPro" id="IPR050114">
    <property type="entry name" value="UPF0173_UPF0282_UlaG_hydrolase"/>
</dbReference>
<name>A0ABW6IYZ8_STRWE</name>
<accession>A0ABW6IYZ8</accession>
<dbReference type="Gene3D" id="3.60.15.10">
    <property type="entry name" value="Ribonuclease Z/Hydroxyacylglutathione hydrolase-like"/>
    <property type="match status" value="1"/>
</dbReference>
<dbReference type="PANTHER" id="PTHR43546:SF3">
    <property type="entry name" value="UPF0173 METAL-DEPENDENT HYDROLASE MJ1163"/>
    <property type="match status" value="1"/>
</dbReference>
<dbReference type="SMART" id="SM00849">
    <property type="entry name" value="Lactamase_B"/>
    <property type="match status" value="1"/>
</dbReference>
<reference evidence="3 4" key="1">
    <citation type="submission" date="2024-09" db="EMBL/GenBank/DDBJ databases">
        <title>The Natural Products Discovery Center: Release of the First 8490 Sequenced Strains for Exploring Actinobacteria Biosynthetic Diversity.</title>
        <authorList>
            <person name="Kalkreuter E."/>
            <person name="Kautsar S.A."/>
            <person name="Yang D."/>
            <person name="Bader C.D."/>
            <person name="Teijaro C.N."/>
            <person name="Fluegel L."/>
            <person name="Davis C.M."/>
            <person name="Simpson J.R."/>
            <person name="Lauterbach L."/>
            <person name="Steele A.D."/>
            <person name="Gui C."/>
            <person name="Meng S."/>
            <person name="Li G."/>
            <person name="Viehrig K."/>
            <person name="Ye F."/>
            <person name="Su P."/>
            <person name="Kiefer A.F."/>
            <person name="Nichols A."/>
            <person name="Cepeda A.J."/>
            <person name="Yan W."/>
            <person name="Fan B."/>
            <person name="Jiang Y."/>
            <person name="Adhikari A."/>
            <person name="Zheng C.-J."/>
            <person name="Schuster L."/>
            <person name="Cowan T.M."/>
            <person name="Smanski M.J."/>
            <person name="Chevrette M.G."/>
            <person name="De Carvalho L.P.S."/>
            <person name="Shen B."/>
        </authorList>
    </citation>
    <scope>NUCLEOTIDE SEQUENCE [LARGE SCALE GENOMIC DNA]</scope>
    <source>
        <strain evidence="3 4">NPDC056472</strain>
    </source>
</reference>
<dbReference type="Proteomes" id="UP001600424">
    <property type="component" value="Unassembled WGS sequence"/>
</dbReference>
<evidence type="ECO:0000313" key="3">
    <source>
        <dbReference type="EMBL" id="MFE5982514.1"/>
    </source>
</evidence>
<dbReference type="PANTHER" id="PTHR43546">
    <property type="entry name" value="UPF0173 METAL-DEPENDENT HYDROLASE MJ1163-RELATED"/>
    <property type="match status" value="1"/>
</dbReference>
<dbReference type="InterPro" id="IPR001279">
    <property type="entry name" value="Metallo-B-lactamas"/>
</dbReference>